<evidence type="ECO:0000313" key="3">
    <source>
        <dbReference type="Proteomes" id="UP000006753"/>
    </source>
</evidence>
<dbReference type="InParanoid" id="K1X6U4"/>
<dbReference type="Pfam" id="PF06985">
    <property type="entry name" value="HET"/>
    <property type="match status" value="1"/>
</dbReference>
<gene>
    <name evidence="2" type="ORF">MBM_01504</name>
</gene>
<dbReference type="Proteomes" id="UP000006753">
    <property type="component" value="Unassembled WGS sequence"/>
</dbReference>
<dbReference type="EMBL" id="JH921429">
    <property type="protein sequence ID" value="EKD20822.1"/>
    <property type="molecule type" value="Genomic_DNA"/>
</dbReference>
<accession>K1X6U4</accession>
<evidence type="ECO:0000313" key="2">
    <source>
        <dbReference type="EMBL" id="EKD20822.1"/>
    </source>
</evidence>
<protein>
    <submittedName>
        <fullName evidence="2">HET domain protein pin-c1</fullName>
    </submittedName>
</protein>
<proteinExistence type="predicted"/>
<organism evidence="2 3">
    <name type="scientific">Marssonina brunnea f. sp. multigermtubi (strain MB_m1)</name>
    <name type="common">Marssonina leaf spot fungus</name>
    <dbReference type="NCBI Taxonomy" id="1072389"/>
    <lineage>
        <taxon>Eukaryota</taxon>
        <taxon>Fungi</taxon>
        <taxon>Dikarya</taxon>
        <taxon>Ascomycota</taxon>
        <taxon>Pezizomycotina</taxon>
        <taxon>Leotiomycetes</taxon>
        <taxon>Helotiales</taxon>
        <taxon>Drepanopezizaceae</taxon>
        <taxon>Drepanopeziza</taxon>
    </lineage>
</organism>
<dbReference type="AlphaFoldDB" id="K1X6U4"/>
<dbReference type="GeneID" id="18757439"/>
<dbReference type="HOGENOM" id="CLU_354867_0_0_1"/>
<sequence>MLTRLLDKALVKLEIKDSPKQTSARADEALYPTLFFPPPPQGTTSLCRRCLTLLSHFISRFGDGTDYQPLTITHSWSIRDLTHAVQMNHAVARKNTTECVICIKVFILFKAMQAHVSFEDSWRTSPSTDWNLTWAITLPNYEPNKDRLHVKFSVTHKGGYSWGIGGFKVYPDRNATAARAPENPNKVDDTLLVGPLDGYEQPTDGISNLDFSSTLSQGTLALVSSWARECATSHAKCRRIFGSDGLQQPEPWFPDRLVQVRRKDNGSLTARLVLKANPAHFPTSASKHVDYLSFSHCWGPPPEPNAPLGGRAGSVLTRDTLSKWTAALPVNDLPLAFRHAITVCAWLDFEYIWIDSLCIMQDSREDWEIQSAVMGDVYKFAFLNIAALSSTSDYNGFIFSRDTRIVFGFRRSFANLLGRNASERNQEGKQCVLLKGQAPLVWDFQKDIQGSTDSNTPLFTRAWVYQERSLARRSLAFSNSSVYWSCDEHSVCEQSGWGGYMQNGLRRTLHRVEEIMSTISQNGATEDLAKSLIQAFDYQWHSTVTNYSNCSLTKHTDKLVAVSSVARELDSTGILQSQRYLAGLWSVSILIQMSWITIVGSKTPARKVVGEEGYVAPSWSWASVEACVQPRHFWTVTSATTIPLGEVLGADVELATDYKFGSVKAGWIRVRGHLNGVQSGSRDGKSLSLTDRETGGDLWFCSDTVEGFDIVRHGNARRLVWMPLSVSFDTSISGKCLVLLEVPGQQYGGPNAFIRPGEKVYRRMGTGRFGRTIGMLHPTDVVLGLGTYPNIKIGGETRTGAELASVFTRKQTPMEEFVLI</sequence>
<dbReference type="InterPro" id="IPR010730">
    <property type="entry name" value="HET"/>
</dbReference>
<keyword evidence="3" id="KW-1185">Reference proteome</keyword>
<name>K1X6U4_MARBU</name>
<reference evidence="2 3" key="1">
    <citation type="journal article" date="2012" name="BMC Genomics">
        <title>Sequencing the genome of Marssonina brunnea reveals fungus-poplar co-evolution.</title>
        <authorList>
            <person name="Zhu S."/>
            <person name="Cao Y.-Z."/>
            <person name="Jiang C."/>
            <person name="Tan B.-Y."/>
            <person name="Wang Z."/>
            <person name="Feng S."/>
            <person name="Zhang L."/>
            <person name="Su X.-H."/>
            <person name="Brejova B."/>
            <person name="Vinar T."/>
            <person name="Xu M."/>
            <person name="Wang M.-X."/>
            <person name="Zhang S.-G."/>
            <person name="Huang M.-R."/>
            <person name="Wu R."/>
            <person name="Zhou Y."/>
        </authorList>
    </citation>
    <scope>NUCLEOTIDE SEQUENCE [LARGE SCALE GENOMIC DNA]</scope>
    <source>
        <strain evidence="2 3">MB_m1</strain>
    </source>
</reference>
<evidence type="ECO:0000259" key="1">
    <source>
        <dbReference type="Pfam" id="PF06985"/>
    </source>
</evidence>
<feature type="domain" description="Heterokaryon incompatibility" evidence="1">
    <location>
        <begin position="291"/>
        <end position="467"/>
    </location>
</feature>
<dbReference type="PANTHER" id="PTHR33112:SF16">
    <property type="entry name" value="HETEROKARYON INCOMPATIBILITY DOMAIN-CONTAINING PROTEIN"/>
    <property type="match status" value="1"/>
</dbReference>
<dbReference type="OrthoDB" id="2958217at2759"/>
<dbReference type="PANTHER" id="PTHR33112">
    <property type="entry name" value="DOMAIN PROTEIN, PUTATIVE-RELATED"/>
    <property type="match status" value="1"/>
</dbReference>
<dbReference type="KEGG" id="mbe:MBM_01504"/>